<reference evidence="2" key="1">
    <citation type="submission" date="2021-01" db="UniProtKB">
        <authorList>
            <consortium name="EnsemblMetazoa"/>
        </authorList>
    </citation>
    <scope>IDENTIFICATION</scope>
</reference>
<dbReference type="Proteomes" id="UP000594262">
    <property type="component" value="Unplaced"/>
</dbReference>
<dbReference type="GO" id="GO:0005737">
    <property type="term" value="C:cytoplasm"/>
    <property type="evidence" value="ECO:0007669"/>
    <property type="project" value="TreeGrafter"/>
</dbReference>
<dbReference type="AlphaFoldDB" id="A0A7M5X6U7"/>
<name>A0A7M5X6U7_9CNID</name>
<keyword evidence="1" id="KW-1133">Transmembrane helix</keyword>
<feature type="transmembrane region" description="Helical" evidence="1">
    <location>
        <begin position="220"/>
        <end position="242"/>
    </location>
</feature>
<sequence>EYKKMKYHIHLGNTLQSKVAHFVSLYVGIPEESIHLDSKEDLDCEYPVCVMRDEGLVVSGLCHAARQSIKFACSNSTVEGRKQKFESLLGYKQNCLKANAVVSNWTRFCEVTFPNAIIKFIKDLKSQPSTVIIPEELIALEKEFAIPKKTPNPMKYFKGRKKDALKTKDSIDLKIIPCDSIETVWYRCKFGTEQPIKISKMDRIIDFENINSKKDINWPFLSGLNLTVLDLIVLAGFLELFAE</sequence>
<evidence type="ECO:0000313" key="3">
    <source>
        <dbReference type="Proteomes" id="UP000594262"/>
    </source>
</evidence>
<proteinExistence type="predicted"/>
<evidence type="ECO:0000256" key="1">
    <source>
        <dbReference type="SAM" id="Phobius"/>
    </source>
</evidence>
<keyword evidence="3" id="KW-1185">Reference proteome</keyword>
<keyword evidence="1" id="KW-0472">Membrane</keyword>
<keyword evidence="1" id="KW-0812">Transmembrane</keyword>
<dbReference type="PANTHER" id="PTHR13369:SF0">
    <property type="entry name" value="GLUTATHIONE S-TRANSFERASE C-TERMINAL DOMAIN-CONTAINING PROTEIN"/>
    <property type="match status" value="1"/>
</dbReference>
<organism evidence="2 3">
    <name type="scientific">Clytia hemisphaerica</name>
    <dbReference type="NCBI Taxonomy" id="252671"/>
    <lineage>
        <taxon>Eukaryota</taxon>
        <taxon>Metazoa</taxon>
        <taxon>Cnidaria</taxon>
        <taxon>Hydrozoa</taxon>
        <taxon>Hydroidolina</taxon>
        <taxon>Leptothecata</taxon>
        <taxon>Obeliida</taxon>
        <taxon>Clytiidae</taxon>
        <taxon>Clytia</taxon>
    </lineage>
</organism>
<dbReference type="PANTHER" id="PTHR13369">
    <property type="match status" value="1"/>
</dbReference>
<dbReference type="EnsemblMetazoa" id="CLYHEMT017769.1">
    <property type="protein sequence ID" value="CLYHEMP017769.1"/>
    <property type="gene ID" value="CLYHEMG017769"/>
</dbReference>
<accession>A0A7M5X6U7</accession>
<evidence type="ECO:0000313" key="2">
    <source>
        <dbReference type="EnsemblMetazoa" id="CLYHEMP017769.1"/>
    </source>
</evidence>
<protein>
    <submittedName>
        <fullName evidence="2">Uncharacterized protein</fullName>
    </submittedName>
</protein>